<sequence length="139" mass="16266">MRMEFETETIARAVFIINRHSKTALDTRFLYQLKKAALLKLLAEKRAQKVGLQFSKNPKHCYQHSTVLIACQDFLFHLPADKQDLLSLKHLGAQQSIHKKHDFHMSLSRAKFIIQNYTDTQTQTPRKKPTYQSTCPYFN</sequence>
<proteinExistence type="predicted"/>
<evidence type="ECO:0000313" key="3">
    <source>
        <dbReference type="Proteomes" id="UP000010119"/>
    </source>
</evidence>
<protein>
    <recommendedName>
        <fullName evidence="4">YkyB-like protein</fullName>
    </recommendedName>
</protein>
<evidence type="ECO:0000313" key="2">
    <source>
        <dbReference type="EMBL" id="EFI83237.1"/>
    </source>
</evidence>
<dbReference type="eggNOG" id="ENOG50310Y3">
    <property type="taxonomic scope" value="Bacteria"/>
</dbReference>
<comment type="caution">
    <text evidence="2">The sequence shown here is derived from an EMBL/GenBank/DDBJ whole genome shotgun (WGS) entry which is preliminary data.</text>
</comment>
<evidence type="ECO:0000256" key="1">
    <source>
        <dbReference type="SAM" id="MobiDB-lite"/>
    </source>
</evidence>
<organism evidence="2 3">
    <name type="scientific">Listeria grayi DSM 20601</name>
    <dbReference type="NCBI Taxonomy" id="525367"/>
    <lineage>
        <taxon>Bacteria</taxon>
        <taxon>Bacillati</taxon>
        <taxon>Bacillota</taxon>
        <taxon>Bacilli</taxon>
        <taxon>Bacillales</taxon>
        <taxon>Listeriaceae</taxon>
        <taxon>Listeria</taxon>
    </lineage>
</organism>
<evidence type="ECO:0008006" key="4">
    <source>
        <dbReference type="Google" id="ProtNLM"/>
    </source>
</evidence>
<gene>
    <name evidence="2" type="ORF">HMPREF0556_11922</name>
</gene>
<dbReference type="AlphaFoldDB" id="D7V105"/>
<name>D7V105_LISGR</name>
<dbReference type="EMBL" id="ACCR02000005">
    <property type="protein sequence ID" value="EFI83237.1"/>
    <property type="molecule type" value="Genomic_DNA"/>
</dbReference>
<dbReference type="HOGENOM" id="CLU_125838_0_0_9"/>
<accession>D7V105</accession>
<feature type="region of interest" description="Disordered" evidence="1">
    <location>
        <begin position="120"/>
        <end position="139"/>
    </location>
</feature>
<dbReference type="InterPro" id="IPR025552">
    <property type="entry name" value="YkyB"/>
</dbReference>
<keyword evidence="3" id="KW-1185">Reference proteome</keyword>
<dbReference type="STRING" id="525367.HMPREF0556_11922"/>
<dbReference type="Proteomes" id="UP000010119">
    <property type="component" value="Unassembled WGS sequence"/>
</dbReference>
<reference evidence="2" key="1">
    <citation type="submission" date="2010-06" db="EMBL/GenBank/DDBJ databases">
        <authorList>
            <person name="Muzny D."/>
            <person name="Qin X."/>
            <person name="Buhay C."/>
            <person name="Dugan-Rocha S."/>
            <person name="Ding Y."/>
            <person name="Chen G."/>
            <person name="Hawes A."/>
            <person name="Holder M."/>
            <person name="Jhangiani S."/>
            <person name="Johnson A."/>
            <person name="Khan Z."/>
            <person name="Li Z."/>
            <person name="Liu W."/>
            <person name="Liu X."/>
            <person name="Perez L."/>
            <person name="Shen H."/>
            <person name="Wang Q."/>
            <person name="Watt J."/>
            <person name="Xi L."/>
            <person name="Xin Y."/>
            <person name="Zhou J."/>
            <person name="Deng J."/>
            <person name="Jiang H."/>
            <person name="Liu Y."/>
            <person name="Qu J."/>
            <person name="Song X.-Z."/>
            <person name="Zhang L."/>
            <person name="Villasana D."/>
            <person name="Johnson A."/>
            <person name="Liu J."/>
            <person name="Liyanage D."/>
            <person name="Lorensuhewa L."/>
            <person name="Robinson T."/>
            <person name="Song A."/>
            <person name="Song B.-B."/>
            <person name="Dinh H."/>
            <person name="Thornton R."/>
            <person name="Coyle M."/>
            <person name="Francisco L."/>
            <person name="Jackson L."/>
            <person name="Javaid M."/>
            <person name="Korchina V."/>
            <person name="Kovar C."/>
            <person name="Mata R."/>
            <person name="Mathew T."/>
            <person name="Ngo R."/>
            <person name="Nguyen L."/>
            <person name="Nguyen N."/>
            <person name="Okwuonu G."/>
            <person name="Ongeri F."/>
            <person name="Pham C."/>
            <person name="Simmons D."/>
            <person name="Wilczek-Boney K."/>
            <person name="Hale W."/>
            <person name="Jakkamsetti A."/>
            <person name="Pham P."/>
            <person name="Ruth R."/>
            <person name="San Lucas F."/>
            <person name="Warren J."/>
            <person name="Zhang J."/>
            <person name="Zhao Z."/>
            <person name="Zhou C."/>
            <person name="Zhu D."/>
            <person name="Lee S."/>
            <person name="Bess C."/>
            <person name="Blankenburg K."/>
            <person name="Forbes L."/>
            <person name="Fu Q."/>
            <person name="Gubbala S."/>
            <person name="Hirani K."/>
            <person name="Jayaseelan J.C."/>
            <person name="Lara F."/>
            <person name="Munidasa M."/>
            <person name="Palculict T."/>
            <person name="Patil S."/>
            <person name="Pu L.-L."/>
            <person name="Saada N."/>
            <person name="Tang L."/>
            <person name="Weissenberger G."/>
            <person name="Zhu Y."/>
            <person name="Hemphill L."/>
            <person name="Shang Y."/>
            <person name="Youmans B."/>
            <person name="Ayvaz T."/>
            <person name="Ross M."/>
            <person name="Santibanez J."/>
            <person name="Aqrawi P."/>
            <person name="Gross S."/>
            <person name="Joshi V."/>
            <person name="Fowler G."/>
            <person name="Nazareth L."/>
            <person name="Reid J."/>
            <person name="Worley K."/>
            <person name="Petrosino J."/>
            <person name="Highlander S."/>
            <person name="Gibbs R."/>
        </authorList>
    </citation>
    <scope>NUCLEOTIDE SEQUENCE [LARGE SCALE GENOMIC DNA]</scope>
    <source>
        <strain evidence="2">DSM 20601</strain>
    </source>
</reference>
<dbReference type="Pfam" id="PF14177">
    <property type="entry name" value="YkyB"/>
    <property type="match status" value="1"/>
</dbReference>